<protein>
    <submittedName>
        <fullName evidence="1">Uncharacterized protein</fullName>
    </submittedName>
</protein>
<evidence type="ECO:0000313" key="1">
    <source>
        <dbReference type="EMBL" id="AOX18537.1"/>
    </source>
</evidence>
<name>A0A1D8UYA8_9PROT</name>
<sequence>MSHIRSRKAFGREVLLRQDLQGNGRKAVEHGWRQCRFMGLAERQSKAKRLSMSVCYHADFCAIAIARAAKCFTMVSLFERAPFLGAPAALW</sequence>
<evidence type="ECO:0000313" key="2">
    <source>
        <dbReference type="Proteomes" id="UP000179145"/>
    </source>
</evidence>
<proteinExistence type="predicted"/>
<keyword evidence="2" id="KW-1185">Reference proteome</keyword>
<gene>
    <name evidence="1" type="ORF">A0U89_14705</name>
</gene>
<dbReference type="Proteomes" id="UP000179145">
    <property type="component" value="Plasmid pKB14400_1"/>
</dbReference>
<geneLocation type="plasmid" evidence="2">
    <name>pkb14400_1</name>
</geneLocation>
<dbReference type="EMBL" id="CP014675">
    <property type="protein sequence ID" value="AOX18537.1"/>
    <property type="molecule type" value="Genomic_DNA"/>
</dbReference>
<reference evidence="1 2" key="1">
    <citation type="journal article" date="2016" name="Microb. Cell Fact.">
        <title>Dissection of exopolysaccharide biosynthesis in Kozakia baliensis.</title>
        <authorList>
            <person name="Brandt J.U."/>
            <person name="Jakob F."/>
            <person name="Behr J."/>
            <person name="Geissler A.J."/>
            <person name="Vogel R.F."/>
        </authorList>
    </citation>
    <scope>NUCLEOTIDE SEQUENCE [LARGE SCALE GENOMIC DNA]</scope>
    <source>
        <strain evidence="1 2">DSM 14400</strain>
        <plasmid evidence="2">Plasmid pkb14400_1</plasmid>
    </source>
</reference>
<accession>A0A1D8UYA8</accession>
<organism evidence="1 2">
    <name type="scientific">Kozakia baliensis</name>
    <dbReference type="NCBI Taxonomy" id="153496"/>
    <lineage>
        <taxon>Bacteria</taxon>
        <taxon>Pseudomonadati</taxon>
        <taxon>Pseudomonadota</taxon>
        <taxon>Alphaproteobacteria</taxon>
        <taxon>Acetobacterales</taxon>
        <taxon>Acetobacteraceae</taxon>
        <taxon>Kozakia</taxon>
    </lineage>
</organism>
<dbReference type="AlphaFoldDB" id="A0A1D8UYA8"/>
<dbReference type="KEGG" id="kba:A0U89_14705"/>
<keyword evidence="1" id="KW-0614">Plasmid</keyword>